<accession>A0A7M2YVI4</accession>
<dbReference type="Proteomes" id="UP000254134">
    <property type="component" value="Unassembled WGS sequence"/>
</dbReference>
<evidence type="ECO:0000313" key="2">
    <source>
        <dbReference type="Proteomes" id="UP000254134"/>
    </source>
</evidence>
<dbReference type="EMBL" id="QQZY01000006">
    <property type="protein sequence ID" value="RDI73894.1"/>
    <property type="molecule type" value="Genomic_DNA"/>
</dbReference>
<reference evidence="2" key="2">
    <citation type="journal article" date="2019" name="MicrobiologyOpen">
        <title>High-quality draft genome sequence of Gaiella occulta isolated from a 150 meter deep mineral water borehole and comparison with the genome sequences of other deep-branching lineages of the phylum Actinobacteria.</title>
        <authorList>
            <person name="Severino R."/>
            <person name="Froufe H.J.C."/>
            <person name="Barroso C."/>
            <person name="Albuquerque L."/>
            <person name="Lobo-da-Cunha A."/>
            <person name="da Costa M.S."/>
            <person name="Egas C."/>
        </authorList>
    </citation>
    <scope>NUCLEOTIDE SEQUENCE [LARGE SCALE GENOMIC DNA]</scope>
    <source>
        <strain evidence="2">F2-233</strain>
    </source>
</reference>
<protein>
    <submittedName>
        <fullName evidence="1">Uncharacterized protein</fullName>
    </submittedName>
</protein>
<comment type="caution">
    <text evidence="1">The sequence shown here is derived from an EMBL/GenBank/DDBJ whole genome shotgun (WGS) entry which is preliminary data.</text>
</comment>
<dbReference type="AlphaFoldDB" id="A0A7M2YVI4"/>
<dbReference type="OrthoDB" id="5244078at2"/>
<sequence>MSVGVDSARSDWEDGHRRLVAAARDPVAADRLQRQLEVVLAELRRRVGGTFTVAELAAAYPGSERWARLAIEEQAATPGWARSLAMVGDAAFHLYARGAVDYAP</sequence>
<dbReference type="RefSeq" id="WP_114796866.1">
    <property type="nucleotide sequence ID" value="NZ_QQZY01000006.1"/>
</dbReference>
<name>A0A7M2YVI4_9ACTN</name>
<organism evidence="1 2">
    <name type="scientific">Gaiella occulta</name>
    <dbReference type="NCBI Taxonomy" id="1002870"/>
    <lineage>
        <taxon>Bacteria</taxon>
        <taxon>Bacillati</taxon>
        <taxon>Actinomycetota</taxon>
        <taxon>Thermoleophilia</taxon>
        <taxon>Gaiellales</taxon>
        <taxon>Gaiellaceae</taxon>
        <taxon>Gaiella</taxon>
    </lineage>
</organism>
<reference evidence="1 2" key="1">
    <citation type="submission" date="2018-07" db="EMBL/GenBank/DDBJ databases">
        <title>High-quality-draft genome sequence of Gaiella occulta.</title>
        <authorList>
            <person name="Severino R."/>
            <person name="Froufe H.J.C."/>
            <person name="Rainey F.A."/>
            <person name="Barroso C."/>
            <person name="Albuquerque L."/>
            <person name="Lobo-Da-Cunha A."/>
            <person name="Da Costa M.S."/>
            <person name="Egas C."/>
        </authorList>
    </citation>
    <scope>NUCLEOTIDE SEQUENCE [LARGE SCALE GENOMIC DNA]</scope>
    <source>
        <strain evidence="1 2">F2-233</strain>
    </source>
</reference>
<evidence type="ECO:0000313" key="1">
    <source>
        <dbReference type="EMBL" id="RDI73894.1"/>
    </source>
</evidence>
<gene>
    <name evidence="1" type="ORF">Gocc_2458</name>
</gene>
<keyword evidence="2" id="KW-1185">Reference proteome</keyword>
<proteinExistence type="predicted"/>